<organism evidence="1 2">
    <name type="scientific">Archaeoglobus veneficus (strain DSM 11195 / SNP6)</name>
    <dbReference type="NCBI Taxonomy" id="693661"/>
    <lineage>
        <taxon>Archaea</taxon>
        <taxon>Methanobacteriati</taxon>
        <taxon>Methanobacteriota</taxon>
        <taxon>Archaeoglobi</taxon>
        <taxon>Archaeoglobales</taxon>
        <taxon>Archaeoglobaceae</taxon>
        <taxon>Archaeoglobus</taxon>
    </lineage>
</organism>
<dbReference type="RefSeq" id="WP_013683148.1">
    <property type="nucleotide sequence ID" value="NC_015320.1"/>
</dbReference>
<dbReference type="HOGENOM" id="CLU_209469_0_0_2"/>
<dbReference type="EMBL" id="CP002588">
    <property type="protein sequence ID" value="AEA46474.1"/>
    <property type="molecule type" value="Genomic_DNA"/>
</dbReference>
<sequence length="56" mass="6854">MRRFDWRSFERKGKNKKENKEEKLLMENLEDLRKEIMSKGGEDIKEIAKLVLKEEE</sequence>
<name>F2KPW7_ARCVS</name>
<dbReference type="eggNOG" id="arCOG11176">
    <property type="taxonomic scope" value="Archaea"/>
</dbReference>
<gene>
    <name evidence="1" type="ordered locus">Arcve_0442</name>
</gene>
<evidence type="ECO:0000313" key="2">
    <source>
        <dbReference type="Proteomes" id="UP000008136"/>
    </source>
</evidence>
<evidence type="ECO:0000313" key="1">
    <source>
        <dbReference type="EMBL" id="AEA46474.1"/>
    </source>
</evidence>
<dbReference type="GeneID" id="60552754"/>
<protein>
    <submittedName>
        <fullName evidence="1">Uncharacterized protein</fullName>
    </submittedName>
</protein>
<dbReference type="Proteomes" id="UP000008136">
    <property type="component" value="Chromosome"/>
</dbReference>
<accession>F2KPW7</accession>
<keyword evidence="2" id="KW-1185">Reference proteome</keyword>
<dbReference type="STRING" id="693661.Arcve_0442"/>
<dbReference type="KEGG" id="ave:Arcve_0442"/>
<proteinExistence type="predicted"/>
<dbReference type="AlphaFoldDB" id="F2KPW7"/>
<reference evidence="1 2" key="1">
    <citation type="submission" date="2011-03" db="EMBL/GenBank/DDBJ databases">
        <title>The complete genome of Archaeoglobus veneficus SNP6.</title>
        <authorList>
            <consortium name="US DOE Joint Genome Institute (JGI-PGF)"/>
            <person name="Lucas S."/>
            <person name="Copeland A."/>
            <person name="Lapidus A."/>
            <person name="Bruce D."/>
            <person name="Goodwin L."/>
            <person name="Pitluck S."/>
            <person name="Kyrpides N."/>
            <person name="Mavromatis K."/>
            <person name="Pagani I."/>
            <person name="Ivanova N."/>
            <person name="Mikhailova N."/>
            <person name="Lu M."/>
            <person name="Detter J.C."/>
            <person name="Tapia R."/>
            <person name="Han C."/>
            <person name="Land M."/>
            <person name="Hauser L."/>
            <person name="Markowitz V."/>
            <person name="Cheng J.-F."/>
            <person name="Hugenholtz P."/>
            <person name="Woyke T."/>
            <person name="Wu D."/>
            <person name="Spring S."/>
            <person name="Brambilla E."/>
            <person name="Klenk H.-P."/>
            <person name="Eisen J.A."/>
        </authorList>
    </citation>
    <scope>NUCLEOTIDE SEQUENCE [LARGE SCALE GENOMIC DNA]</scope>
    <source>
        <strain>SNP6</strain>
    </source>
</reference>